<dbReference type="Pfam" id="PF02482">
    <property type="entry name" value="Ribosomal_S30AE"/>
    <property type="match status" value="1"/>
</dbReference>
<dbReference type="OrthoDB" id="10253151at2759"/>
<dbReference type="GO" id="GO:0045900">
    <property type="term" value="P:negative regulation of translational elongation"/>
    <property type="evidence" value="ECO:0007669"/>
    <property type="project" value="TreeGrafter"/>
</dbReference>
<evidence type="ECO:0000256" key="2">
    <source>
        <dbReference type="SAM" id="MobiDB-lite"/>
    </source>
</evidence>
<accession>A0A9W7DX45</accession>
<dbReference type="InterPro" id="IPR032528">
    <property type="entry name" value="Ribosom_S30AE_C"/>
</dbReference>
<dbReference type="InterPro" id="IPR003489">
    <property type="entry name" value="RHF/RaiA"/>
</dbReference>
<reference evidence="6" key="1">
    <citation type="journal article" date="2023" name="Commun. Biol.">
        <title>Genome analysis of Parmales, the sister group of diatoms, reveals the evolutionary specialization of diatoms from phago-mixotrophs to photoautotrophs.</title>
        <authorList>
            <person name="Ban H."/>
            <person name="Sato S."/>
            <person name="Yoshikawa S."/>
            <person name="Yamada K."/>
            <person name="Nakamura Y."/>
            <person name="Ichinomiya M."/>
            <person name="Sato N."/>
            <person name="Blanc-Mathieu R."/>
            <person name="Endo H."/>
            <person name="Kuwata A."/>
            <person name="Ogata H."/>
        </authorList>
    </citation>
    <scope>NUCLEOTIDE SEQUENCE [LARGE SCALE GENOMIC DNA]</scope>
    <source>
        <strain evidence="6">NIES 3700</strain>
    </source>
</reference>
<dbReference type="GO" id="GO:0043024">
    <property type="term" value="F:ribosomal small subunit binding"/>
    <property type="evidence" value="ECO:0007669"/>
    <property type="project" value="TreeGrafter"/>
</dbReference>
<dbReference type="GO" id="GO:0022627">
    <property type="term" value="C:cytosolic small ribosomal subunit"/>
    <property type="evidence" value="ECO:0007669"/>
    <property type="project" value="TreeGrafter"/>
</dbReference>
<keyword evidence="3" id="KW-0732">Signal</keyword>
<dbReference type="PANTHER" id="PTHR33231">
    <property type="entry name" value="30S RIBOSOMAL PROTEIN"/>
    <property type="match status" value="1"/>
</dbReference>
<feature type="region of interest" description="Disordered" evidence="2">
    <location>
        <begin position="140"/>
        <end position="161"/>
    </location>
</feature>
<name>A0A9W7DX45_9STRA</name>
<dbReference type="Proteomes" id="UP001165122">
    <property type="component" value="Unassembled WGS sequence"/>
</dbReference>
<sequence length="221" mass="25059">MIYRLITTLALLSAYATGFQSFMPRSRCRLVQMQILATTTTGTNIELTDSLTTHVDDTFEGVLGKFKNLKIANNVYLEVSKNAANPVHTCETTMTIENGPTIRSKSTSSDMYSSITDCASQAKRKLRKFKDRFRRGHHKDVPEFSFEGGEEEEEEYAEETKTTEVTKIKSFDLSRPIPLSEAVWALDYVDHDFYVYRDDKTNEINVVYKRNGGGVGVIQPE</sequence>
<protein>
    <recommendedName>
        <fullName evidence="4">Sigma 54 modulation/S30EA ribosomal protein C-terminal domain-containing protein</fullName>
    </recommendedName>
</protein>
<dbReference type="AlphaFoldDB" id="A0A9W7DX45"/>
<dbReference type="CDD" id="cd00552">
    <property type="entry name" value="RaiA"/>
    <property type="match status" value="1"/>
</dbReference>
<evidence type="ECO:0000259" key="4">
    <source>
        <dbReference type="Pfam" id="PF16321"/>
    </source>
</evidence>
<dbReference type="InterPro" id="IPR038416">
    <property type="entry name" value="Ribosom_S30AE_C_sf"/>
</dbReference>
<dbReference type="InterPro" id="IPR036567">
    <property type="entry name" value="RHF-like"/>
</dbReference>
<dbReference type="Pfam" id="PF16321">
    <property type="entry name" value="Ribosom_S30AE_C"/>
    <property type="match status" value="1"/>
</dbReference>
<dbReference type="Gene3D" id="3.30.505.50">
    <property type="entry name" value="Sigma 54 modulation/S30EA ribosomal protein, C-terminal domain"/>
    <property type="match status" value="1"/>
</dbReference>
<evidence type="ECO:0000256" key="1">
    <source>
        <dbReference type="ARBA" id="ARBA00022845"/>
    </source>
</evidence>
<keyword evidence="6" id="KW-1185">Reference proteome</keyword>
<dbReference type="SUPFAM" id="SSF69754">
    <property type="entry name" value="Ribosome binding protein Y (YfiA homologue)"/>
    <property type="match status" value="1"/>
</dbReference>
<feature type="compositionally biased region" description="Acidic residues" evidence="2">
    <location>
        <begin position="148"/>
        <end position="157"/>
    </location>
</feature>
<gene>
    <name evidence="5" type="ORF">TrLO_g14776</name>
</gene>
<dbReference type="Gene3D" id="3.30.160.100">
    <property type="entry name" value="Ribosome hibernation promotion factor-like"/>
    <property type="match status" value="1"/>
</dbReference>
<organism evidence="5 6">
    <name type="scientific">Triparma laevis f. longispina</name>
    <dbReference type="NCBI Taxonomy" id="1714387"/>
    <lineage>
        <taxon>Eukaryota</taxon>
        <taxon>Sar</taxon>
        <taxon>Stramenopiles</taxon>
        <taxon>Ochrophyta</taxon>
        <taxon>Bolidophyceae</taxon>
        <taxon>Parmales</taxon>
        <taxon>Triparmaceae</taxon>
        <taxon>Triparma</taxon>
    </lineage>
</organism>
<feature type="domain" description="Sigma 54 modulation/S30EA ribosomal protein C-terminal" evidence="4">
    <location>
        <begin position="163"/>
        <end position="217"/>
    </location>
</feature>
<feature type="chain" id="PRO_5040752217" description="Sigma 54 modulation/S30EA ribosomal protein C-terminal domain-containing protein" evidence="3">
    <location>
        <begin position="19"/>
        <end position="221"/>
    </location>
</feature>
<dbReference type="EMBL" id="BRXW01000430">
    <property type="protein sequence ID" value="GMH53893.1"/>
    <property type="molecule type" value="Genomic_DNA"/>
</dbReference>
<feature type="signal peptide" evidence="3">
    <location>
        <begin position="1"/>
        <end position="18"/>
    </location>
</feature>
<comment type="caution">
    <text evidence="5">The sequence shown here is derived from an EMBL/GenBank/DDBJ whole genome shotgun (WGS) entry which is preliminary data.</text>
</comment>
<dbReference type="NCBIfam" id="TIGR00741">
    <property type="entry name" value="yfiA"/>
    <property type="match status" value="1"/>
</dbReference>
<keyword evidence="1" id="KW-0810">Translation regulation</keyword>
<evidence type="ECO:0000313" key="5">
    <source>
        <dbReference type="EMBL" id="GMH53893.1"/>
    </source>
</evidence>
<proteinExistence type="predicted"/>
<evidence type="ECO:0000256" key="3">
    <source>
        <dbReference type="SAM" id="SignalP"/>
    </source>
</evidence>
<dbReference type="InterPro" id="IPR050574">
    <property type="entry name" value="HPF/YfiA_ribosome-assoc"/>
</dbReference>
<evidence type="ECO:0000313" key="6">
    <source>
        <dbReference type="Proteomes" id="UP001165122"/>
    </source>
</evidence>
<dbReference type="PANTHER" id="PTHR33231:SF1">
    <property type="entry name" value="30S RIBOSOMAL PROTEIN"/>
    <property type="match status" value="1"/>
</dbReference>